<gene>
    <name evidence="2" type="ORF">ENV82_00385</name>
</gene>
<proteinExistence type="predicted"/>
<feature type="compositionally biased region" description="Low complexity" evidence="1">
    <location>
        <begin position="134"/>
        <end position="146"/>
    </location>
</feature>
<feature type="region of interest" description="Disordered" evidence="1">
    <location>
        <begin position="1"/>
        <end position="26"/>
    </location>
</feature>
<name>A0A7C4TV41_9BACT</name>
<protein>
    <submittedName>
        <fullName evidence="2">Uncharacterized protein</fullName>
    </submittedName>
</protein>
<accession>A0A7C4TV41</accession>
<organism evidence="2">
    <name type="scientific">Caldisericum exile</name>
    <dbReference type="NCBI Taxonomy" id="693075"/>
    <lineage>
        <taxon>Bacteria</taxon>
        <taxon>Pseudomonadati</taxon>
        <taxon>Caldisericota/Cryosericota group</taxon>
        <taxon>Caldisericota</taxon>
        <taxon>Caldisericia</taxon>
        <taxon>Caldisericales</taxon>
        <taxon>Caldisericaceae</taxon>
        <taxon>Caldisericum</taxon>
    </lineage>
</organism>
<comment type="caution">
    <text evidence="2">The sequence shown here is derived from an EMBL/GenBank/DDBJ whole genome shotgun (WGS) entry which is preliminary data.</text>
</comment>
<evidence type="ECO:0000256" key="1">
    <source>
        <dbReference type="SAM" id="MobiDB-lite"/>
    </source>
</evidence>
<dbReference type="EMBL" id="DTHV01000014">
    <property type="protein sequence ID" value="HGW59891.1"/>
    <property type="molecule type" value="Genomic_DNA"/>
</dbReference>
<reference evidence="2" key="1">
    <citation type="journal article" date="2020" name="mSystems">
        <title>Genome- and Community-Level Interaction Insights into Carbon Utilization and Element Cycling Functions of Hydrothermarchaeota in Hydrothermal Sediment.</title>
        <authorList>
            <person name="Zhou Z."/>
            <person name="Liu Y."/>
            <person name="Xu W."/>
            <person name="Pan J."/>
            <person name="Luo Z.H."/>
            <person name="Li M."/>
        </authorList>
    </citation>
    <scope>NUCLEOTIDE SEQUENCE [LARGE SCALE GENOMIC DNA]</scope>
    <source>
        <strain evidence="2">SpSt-794</strain>
    </source>
</reference>
<evidence type="ECO:0000313" key="2">
    <source>
        <dbReference type="EMBL" id="HGW59891.1"/>
    </source>
</evidence>
<dbReference type="AlphaFoldDB" id="A0A7C4TV41"/>
<feature type="region of interest" description="Disordered" evidence="1">
    <location>
        <begin position="108"/>
        <end position="146"/>
    </location>
</feature>
<sequence length="146" mass="14697">MPERSILDQLGVNLPPPPVGGIGGQETKPPMAEMGRPAELGGIEALADTMVTGALMLLTQAVSLYGTSEKGDGVIRAISTLKKVVPTEKMKEAEGNIMALLSSIGRPGAMATPSPAPTPEVSPVVGAPAPPPTAGATPEIPAGRTV</sequence>